<feature type="transmembrane region" description="Helical" evidence="8">
    <location>
        <begin position="105"/>
        <end position="128"/>
    </location>
</feature>
<evidence type="ECO:0000256" key="7">
    <source>
        <dbReference type="ARBA" id="ARBA00023136"/>
    </source>
</evidence>
<feature type="transmembrane region" description="Helical" evidence="8">
    <location>
        <begin position="23"/>
        <end position="48"/>
    </location>
</feature>
<evidence type="ECO:0000313" key="9">
    <source>
        <dbReference type="EMBL" id="MDJ1114551.1"/>
    </source>
</evidence>
<evidence type="ECO:0000256" key="5">
    <source>
        <dbReference type="ARBA" id="ARBA00022692"/>
    </source>
</evidence>
<dbReference type="InterPro" id="IPR001851">
    <property type="entry name" value="ABC_transp_permease"/>
</dbReference>
<keyword evidence="2" id="KW-0813">Transport</keyword>
<dbReference type="CDD" id="cd06579">
    <property type="entry name" value="TM_PBP1_transp_AraH_like"/>
    <property type="match status" value="1"/>
</dbReference>
<protein>
    <submittedName>
        <fullName evidence="9">ABC transporter permease</fullName>
    </submittedName>
</protein>
<evidence type="ECO:0000256" key="8">
    <source>
        <dbReference type="SAM" id="Phobius"/>
    </source>
</evidence>
<dbReference type="RefSeq" id="WP_283716192.1">
    <property type="nucleotide sequence ID" value="NZ_JASJND010000006.1"/>
</dbReference>
<evidence type="ECO:0000313" key="10">
    <source>
        <dbReference type="Proteomes" id="UP001321481"/>
    </source>
</evidence>
<dbReference type="PANTHER" id="PTHR32196:SF21">
    <property type="entry name" value="ABC TRANSPORTER PERMEASE PROTEIN YPHD-RELATED"/>
    <property type="match status" value="1"/>
</dbReference>
<dbReference type="Pfam" id="PF02653">
    <property type="entry name" value="BPD_transp_2"/>
    <property type="match status" value="1"/>
</dbReference>
<evidence type="ECO:0000256" key="1">
    <source>
        <dbReference type="ARBA" id="ARBA00004651"/>
    </source>
</evidence>
<proteinExistence type="predicted"/>
<reference evidence="9 10" key="1">
    <citation type="submission" date="2023-05" db="EMBL/GenBank/DDBJ databases">
        <title>Microbacterium dauci sp.nov., Isolated from Carrot Rhizosphere Soil.</title>
        <authorList>
            <person name="Xiao Z."/>
            <person name="Zheng J."/>
        </authorList>
    </citation>
    <scope>NUCLEOTIDE SEQUENCE [LARGE SCALE GENOMIC DNA]</scope>
    <source>
        <strain evidence="9 10">LX3-4</strain>
    </source>
</reference>
<evidence type="ECO:0000256" key="4">
    <source>
        <dbReference type="ARBA" id="ARBA00022519"/>
    </source>
</evidence>
<keyword evidence="4" id="KW-0997">Cell inner membrane</keyword>
<comment type="subcellular location">
    <subcellularLocation>
        <location evidence="1">Cell membrane</location>
        <topology evidence="1">Multi-pass membrane protein</topology>
    </subcellularLocation>
</comment>
<dbReference type="EMBL" id="JASJND010000006">
    <property type="protein sequence ID" value="MDJ1114551.1"/>
    <property type="molecule type" value="Genomic_DNA"/>
</dbReference>
<evidence type="ECO:0000256" key="2">
    <source>
        <dbReference type="ARBA" id="ARBA00022448"/>
    </source>
</evidence>
<keyword evidence="5 8" id="KW-0812">Transmembrane</keyword>
<accession>A0ABT6ZEF6</accession>
<keyword evidence="6 8" id="KW-1133">Transmembrane helix</keyword>
<evidence type="ECO:0000256" key="6">
    <source>
        <dbReference type="ARBA" id="ARBA00022989"/>
    </source>
</evidence>
<gene>
    <name evidence="9" type="ORF">QNI14_08805</name>
</gene>
<evidence type="ECO:0000256" key="3">
    <source>
        <dbReference type="ARBA" id="ARBA00022475"/>
    </source>
</evidence>
<organism evidence="9 10">
    <name type="scientific">Microbacterium dauci</name>
    <dbReference type="NCBI Taxonomy" id="3048008"/>
    <lineage>
        <taxon>Bacteria</taxon>
        <taxon>Bacillati</taxon>
        <taxon>Actinomycetota</taxon>
        <taxon>Actinomycetes</taxon>
        <taxon>Micrococcales</taxon>
        <taxon>Microbacteriaceae</taxon>
        <taxon>Microbacterium</taxon>
    </lineage>
</organism>
<feature type="transmembrane region" description="Helical" evidence="8">
    <location>
        <begin position="60"/>
        <end position="85"/>
    </location>
</feature>
<comment type="caution">
    <text evidence="9">The sequence shown here is derived from an EMBL/GenBank/DDBJ whole genome shotgun (WGS) entry which is preliminary data.</text>
</comment>
<feature type="transmembrane region" description="Helical" evidence="8">
    <location>
        <begin position="177"/>
        <end position="195"/>
    </location>
</feature>
<sequence>MSDSSSSAAAVLGRLRGRNNEGVLLLIILLLIGLVAVINPSALTLGMASDILRSAIVNMTLALGLLLIIVSGGIDVSFTAIAIFSGYSTVVLMQSIGLDNPVLPFLGAIVIGALLGILNAVLVAGFRLPTLIATLGTQGIIRGALLALVGSLYISTLPASLAGVGATNLITLDSSPVNVLVIPVVVLCLVLAFVLKKTMFGRSVYAIGGSPESAKRAGIRVGRVQTTIYVAAGAISGFAGMTHVTVSGHASPFELVGTELDVIAAVVIGGASDSGGRGSVQGVALGVLLIALIQNSLVRLGVPGFWHEGVVGLVILVGVAIQAQSRRIRNKRSMILEGAIA</sequence>
<keyword evidence="3" id="KW-1003">Cell membrane</keyword>
<name>A0ABT6ZEF6_9MICO</name>
<dbReference type="PANTHER" id="PTHR32196">
    <property type="entry name" value="ABC TRANSPORTER PERMEASE PROTEIN YPHD-RELATED-RELATED"/>
    <property type="match status" value="1"/>
</dbReference>
<keyword evidence="10" id="KW-1185">Reference proteome</keyword>
<feature type="transmembrane region" description="Helical" evidence="8">
    <location>
        <begin position="140"/>
        <end position="165"/>
    </location>
</feature>
<dbReference type="Proteomes" id="UP001321481">
    <property type="component" value="Unassembled WGS sequence"/>
</dbReference>
<feature type="transmembrane region" description="Helical" evidence="8">
    <location>
        <begin position="304"/>
        <end position="323"/>
    </location>
</feature>
<keyword evidence="7 8" id="KW-0472">Membrane</keyword>